<dbReference type="Proteomes" id="UP000027981">
    <property type="component" value="Chromosome"/>
</dbReference>
<feature type="domain" description="Enolase C-terminal TIM barrel" evidence="7">
    <location>
        <begin position="125"/>
        <end position="343"/>
    </location>
</feature>
<name>A0A075LQ44_9EURY</name>
<keyword evidence="4" id="KW-0460">Magnesium</keyword>
<dbReference type="GO" id="GO:0000015">
    <property type="term" value="C:phosphopyruvate hydratase complex"/>
    <property type="evidence" value="ECO:0007669"/>
    <property type="project" value="InterPro"/>
</dbReference>
<proteinExistence type="inferred from homology"/>
<evidence type="ECO:0000256" key="2">
    <source>
        <dbReference type="ARBA" id="ARBA00009604"/>
    </source>
</evidence>
<dbReference type="STRING" id="1343739.PAP_01940"/>
<dbReference type="PRINTS" id="PR00148">
    <property type="entry name" value="ENOLASE"/>
</dbReference>
<comment type="pathway">
    <text evidence="1">Carbohydrate degradation; glycolysis; pyruvate from D-glyceraldehyde 3-phosphate: step 4/5.</text>
</comment>
<dbReference type="SMART" id="SM01193">
    <property type="entry name" value="Enolase_N"/>
    <property type="match status" value="1"/>
</dbReference>
<protein>
    <recommendedName>
        <fullName evidence="3">phosphopyruvate hydratase</fullName>
        <ecNumber evidence="3">4.2.1.11</ecNumber>
    </recommendedName>
</protein>
<dbReference type="Pfam" id="PF00113">
    <property type="entry name" value="Enolase_C"/>
    <property type="match status" value="1"/>
</dbReference>
<dbReference type="Gene3D" id="3.30.390.10">
    <property type="entry name" value="Enolase-like, N-terminal domain"/>
    <property type="match status" value="1"/>
</dbReference>
<dbReference type="PANTHER" id="PTHR11902">
    <property type="entry name" value="ENOLASE"/>
    <property type="match status" value="1"/>
</dbReference>
<dbReference type="InterPro" id="IPR020811">
    <property type="entry name" value="Enolase_N"/>
</dbReference>
<evidence type="ECO:0000256" key="4">
    <source>
        <dbReference type="ARBA" id="ARBA00022842"/>
    </source>
</evidence>
<accession>A0A075LQ44</accession>
<dbReference type="HOGENOM" id="CLU_817891_0_0_2"/>
<evidence type="ECO:0000313" key="9">
    <source>
        <dbReference type="EMBL" id="AIF68820.1"/>
    </source>
</evidence>
<evidence type="ECO:0000259" key="8">
    <source>
        <dbReference type="SMART" id="SM01193"/>
    </source>
</evidence>
<dbReference type="InterPro" id="IPR000941">
    <property type="entry name" value="Enolase"/>
</dbReference>
<dbReference type="RefSeq" id="WP_048164395.1">
    <property type="nucleotide sequence ID" value="NZ_CP006019.1"/>
</dbReference>
<keyword evidence="6" id="KW-0456">Lyase</keyword>
<keyword evidence="10" id="KW-1185">Reference proteome</keyword>
<dbReference type="GO" id="GO:0000287">
    <property type="term" value="F:magnesium ion binding"/>
    <property type="evidence" value="ECO:0007669"/>
    <property type="project" value="InterPro"/>
</dbReference>
<dbReference type="InterPro" id="IPR020810">
    <property type="entry name" value="Enolase_C"/>
</dbReference>
<reference evidence="9 10" key="2">
    <citation type="journal article" date="2015" name="Genome Announc.">
        <title>Complete Genome Sequence of Hyperthermophilic Piezophilic Archaeon Palaeococcus pacificus DY20341T, Isolated from Deep-Sea Hydrothermal Sediments.</title>
        <authorList>
            <person name="Zeng X."/>
            <person name="Jebbar M."/>
            <person name="Shao Z."/>
        </authorList>
    </citation>
    <scope>NUCLEOTIDE SEQUENCE [LARGE SCALE GENOMIC DNA]</scope>
    <source>
        <strain evidence="9 10">DY20341</strain>
    </source>
</reference>
<evidence type="ECO:0000256" key="1">
    <source>
        <dbReference type="ARBA" id="ARBA00005031"/>
    </source>
</evidence>
<dbReference type="KEGG" id="ppac:PAP_01940"/>
<dbReference type="UniPathway" id="UPA00109">
    <property type="reaction ID" value="UER00187"/>
</dbReference>
<evidence type="ECO:0000256" key="3">
    <source>
        <dbReference type="ARBA" id="ARBA00012058"/>
    </source>
</evidence>
<sequence>MDTVINNIIARISILKGGKYSIEVDVITPSGFGRFASPLEADPMLYLVEAYRGVSEVDEIIGPELIGFDSQDQELIDSYLWEIDGTEDFSHVGANTALAISIAVAKAASNSKGIPLYRYIGGTFSTEIPVPMVEFGRDENFRYLAVVRDITEIRDVLDGIVKIEEFAKTCTLEELSEASELASEELGIDVGLGLVQLKPFELEELLGIVENNNVAYIKPLSDEEEVYLELMAETHGVFIDGENLFRAKDILDRRYYNALSIKPINFGTLTDVYNIVNDAKSEKITPIMAEATFESADEALVHLAVGLKSPAVILNKDSLVKMNELIRIAEDLGERARIITFEG</sequence>
<evidence type="ECO:0000256" key="6">
    <source>
        <dbReference type="ARBA" id="ARBA00023239"/>
    </source>
</evidence>
<dbReference type="OrthoDB" id="85319at2157"/>
<dbReference type="AlphaFoldDB" id="A0A075LQ44"/>
<keyword evidence="5" id="KW-0324">Glycolysis</keyword>
<reference evidence="10" key="1">
    <citation type="submission" date="2013-06" db="EMBL/GenBank/DDBJ databases">
        <title>Complete Genome Sequence of Hyperthermophilic Palaeococcus pacificus DY20341T, Isolated from a Deep-Sea Hydrothermal Sediments.</title>
        <authorList>
            <person name="Zeng X."/>
            <person name="Shao Z."/>
        </authorList>
    </citation>
    <scope>NUCLEOTIDE SEQUENCE [LARGE SCALE GENOMIC DNA]</scope>
    <source>
        <strain evidence="10">DY20341</strain>
    </source>
</reference>
<organism evidence="9 10">
    <name type="scientific">Palaeococcus pacificus DY20341</name>
    <dbReference type="NCBI Taxonomy" id="1343739"/>
    <lineage>
        <taxon>Archaea</taxon>
        <taxon>Methanobacteriati</taxon>
        <taxon>Methanobacteriota</taxon>
        <taxon>Thermococci</taxon>
        <taxon>Thermococcales</taxon>
        <taxon>Thermococcaceae</taxon>
        <taxon>Palaeococcus</taxon>
    </lineage>
</organism>
<dbReference type="InterPro" id="IPR036849">
    <property type="entry name" value="Enolase-like_C_sf"/>
</dbReference>
<dbReference type="GO" id="GO:0004634">
    <property type="term" value="F:phosphopyruvate hydratase activity"/>
    <property type="evidence" value="ECO:0007669"/>
    <property type="project" value="UniProtKB-EC"/>
</dbReference>
<evidence type="ECO:0000313" key="10">
    <source>
        <dbReference type="Proteomes" id="UP000027981"/>
    </source>
</evidence>
<dbReference type="SUPFAM" id="SSF51604">
    <property type="entry name" value="Enolase C-terminal domain-like"/>
    <property type="match status" value="1"/>
</dbReference>
<evidence type="ECO:0000256" key="5">
    <source>
        <dbReference type="ARBA" id="ARBA00023152"/>
    </source>
</evidence>
<comment type="similarity">
    <text evidence="2">Belongs to the enolase family.</text>
</comment>
<dbReference type="GO" id="GO:0006096">
    <property type="term" value="P:glycolytic process"/>
    <property type="evidence" value="ECO:0007669"/>
    <property type="project" value="UniProtKB-UniPathway"/>
</dbReference>
<dbReference type="Gene3D" id="3.20.20.120">
    <property type="entry name" value="Enolase-like C-terminal domain"/>
    <property type="match status" value="1"/>
</dbReference>
<dbReference type="InterPro" id="IPR029017">
    <property type="entry name" value="Enolase-like_N"/>
</dbReference>
<evidence type="ECO:0000259" key="7">
    <source>
        <dbReference type="SMART" id="SM01192"/>
    </source>
</evidence>
<dbReference type="Pfam" id="PF03952">
    <property type="entry name" value="Enolase_N"/>
    <property type="match status" value="1"/>
</dbReference>
<gene>
    <name evidence="9" type="ORF">PAP_01940</name>
</gene>
<dbReference type="PANTHER" id="PTHR11902:SF1">
    <property type="entry name" value="ENOLASE"/>
    <property type="match status" value="1"/>
</dbReference>
<feature type="domain" description="Enolase N-terminal" evidence="8">
    <location>
        <begin position="5"/>
        <end position="120"/>
    </location>
</feature>
<dbReference type="EC" id="4.2.1.11" evidence="3"/>
<dbReference type="GeneID" id="24841520"/>
<dbReference type="SUPFAM" id="SSF54826">
    <property type="entry name" value="Enolase N-terminal domain-like"/>
    <property type="match status" value="1"/>
</dbReference>
<dbReference type="SMART" id="SM01192">
    <property type="entry name" value="Enolase_C"/>
    <property type="match status" value="1"/>
</dbReference>
<dbReference type="eggNOG" id="arCOG01170">
    <property type="taxonomic scope" value="Archaea"/>
</dbReference>
<dbReference type="EMBL" id="CP006019">
    <property type="protein sequence ID" value="AIF68820.1"/>
    <property type="molecule type" value="Genomic_DNA"/>
</dbReference>